<protein>
    <recommendedName>
        <fullName evidence="3">Breast cancer susceptibility protein</fullName>
    </recommendedName>
</protein>
<keyword evidence="2" id="KW-1185">Reference proteome</keyword>
<comment type="caution">
    <text evidence="1">The sequence shown here is derived from an EMBL/GenBank/DDBJ whole genome shotgun (WGS) entry which is preliminary data.</text>
</comment>
<evidence type="ECO:0008006" key="3">
    <source>
        <dbReference type="Google" id="ProtNLM"/>
    </source>
</evidence>
<sequence length="86" mass="9570">GDLLTAPVATNFEDLLEDDDDAVLRLNKTAVERNIVHSSLQEEEEEIRANPTRAYSLKRLKLEEEFRNAITVGGSGGRSERDGART</sequence>
<proteinExistence type="predicted"/>
<evidence type="ECO:0000313" key="2">
    <source>
        <dbReference type="Proteomes" id="UP001476798"/>
    </source>
</evidence>
<feature type="non-terminal residue" evidence="1">
    <location>
        <position position="1"/>
    </location>
</feature>
<name>A0ABV0PT87_9TELE</name>
<organism evidence="1 2">
    <name type="scientific">Goodea atripinnis</name>
    <dbReference type="NCBI Taxonomy" id="208336"/>
    <lineage>
        <taxon>Eukaryota</taxon>
        <taxon>Metazoa</taxon>
        <taxon>Chordata</taxon>
        <taxon>Craniata</taxon>
        <taxon>Vertebrata</taxon>
        <taxon>Euteleostomi</taxon>
        <taxon>Actinopterygii</taxon>
        <taxon>Neopterygii</taxon>
        <taxon>Teleostei</taxon>
        <taxon>Neoteleostei</taxon>
        <taxon>Acanthomorphata</taxon>
        <taxon>Ovalentaria</taxon>
        <taxon>Atherinomorphae</taxon>
        <taxon>Cyprinodontiformes</taxon>
        <taxon>Goodeidae</taxon>
        <taxon>Goodea</taxon>
    </lineage>
</organism>
<gene>
    <name evidence="1" type="ORF">GOODEAATRI_030622</name>
</gene>
<evidence type="ECO:0000313" key="1">
    <source>
        <dbReference type="EMBL" id="MEQ2186638.1"/>
    </source>
</evidence>
<dbReference type="Proteomes" id="UP001476798">
    <property type="component" value="Unassembled WGS sequence"/>
</dbReference>
<dbReference type="EMBL" id="JAHRIO010084866">
    <property type="protein sequence ID" value="MEQ2186638.1"/>
    <property type="molecule type" value="Genomic_DNA"/>
</dbReference>
<accession>A0ABV0PT87</accession>
<reference evidence="1 2" key="1">
    <citation type="submission" date="2021-06" db="EMBL/GenBank/DDBJ databases">
        <authorList>
            <person name="Palmer J.M."/>
        </authorList>
    </citation>
    <scope>NUCLEOTIDE SEQUENCE [LARGE SCALE GENOMIC DNA]</scope>
    <source>
        <strain evidence="1 2">GA_2019</strain>
        <tissue evidence="1">Muscle</tissue>
    </source>
</reference>